<protein>
    <submittedName>
        <fullName evidence="1">Uncharacterized protein</fullName>
    </submittedName>
</protein>
<sequence length="104" mass="11337">MRLFLPALQLPRASPLLLLPRSFNASPPSCLGVEDKPLTSPRSSLARSPVPLLSRSSLRSQVPLLSGPSTSQQAPLSPFRFVIRLVESSTRRPSLSKPRPTRLA</sequence>
<organism evidence="1 2">
    <name type="scientific">Rhizoctonia solani AG-3 Rhs1AP</name>
    <dbReference type="NCBI Taxonomy" id="1086054"/>
    <lineage>
        <taxon>Eukaryota</taxon>
        <taxon>Fungi</taxon>
        <taxon>Dikarya</taxon>
        <taxon>Basidiomycota</taxon>
        <taxon>Agaricomycotina</taxon>
        <taxon>Agaricomycetes</taxon>
        <taxon>Cantharellales</taxon>
        <taxon>Ceratobasidiaceae</taxon>
        <taxon>Rhizoctonia</taxon>
    </lineage>
</organism>
<evidence type="ECO:0000313" key="1">
    <source>
        <dbReference type="EMBL" id="EUC54655.1"/>
    </source>
</evidence>
<dbReference type="EMBL" id="JATN01000322">
    <property type="protein sequence ID" value="EUC54655.1"/>
    <property type="molecule type" value="Genomic_DNA"/>
</dbReference>
<dbReference type="AlphaFoldDB" id="X8IY18"/>
<reference evidence="2" key="1">
    <citation type="journal article" date="2014" name="Genome Announc.">
        <title>Draft genome sequence of the plant-pathogenic soil fungus Rhizoctonia solani anastomosis group 3 strain Rhs1AP.</title>
        <authorList>
            <person name="Cubeta M.A."/>
            <person name="Thomas E."/>
            <person name="Dean R.A."/>
            <person name="Jabaji S."/>
            <person name="Neate S.M."/>
            <person name="Tavantzis S."/>
            <person name="Toda T."/>
            <person name="Vilgalys R."/>
            <person name="Bharathan N."/>
            <person name="Fedorova-Abrams N."/>
            <person name="Pakala S.B."/>
            <person name="Pakala S.M."/>
            <person name="Zafar N."/>
            <person name="Joardar V."/>
            <person name="Losada L."/>
            <person name="Nierman W.C."/>
        </authorList>
    </citation>
    <scope>NUCLEOTIDE SEQUENCE [LARGE SCALE GENOMIC DNA]</scope>
    <source>
        <strain evidence="2">AG-3</strain>
    </source>
</reference>
<name>X8IY18_9AGAM</name>
<accession>X8IY18</accession>
<gene>
    <name evidence="1" type="ORF">RSOL_064050</name>
</gene>
<evidence type="ECO:0000313" key="2">
    <source>
        <dbReference type="Proteomes" id="UP000030108"/>
    </source>
</evidence>
<dbReference type="Proteomes" id="UP000030108">
    <property type="component" value="Unassembled WGS sequence"/>
</dbReference>
<comment type="caution">
    <text evidence="1">The sequence shown here is derived from an EMBL/GenBank/DDBJ whole genome shotgun (WGS) entry which is preliminary data.</text>
</comment>
<proteinExistence type="predicted"/>